<dbReference type="GO" id="GO:0005737">
    <property type="term" value="C:cytoplasm"/>
    <property type="evidence" value="ECO:0007669"/>
    <property type="project" value="UniProtKB-SubCell"/>
</dbReference>
<reference evidence="13" key="3">
    <citation type="submission" date="2025-09" db="UniProtKB">
        <authorList>
            <consortium name="Ensembl"/>
        </authorList>
    </citation>
    <scope>IDENTIFICATION</scope>
</reference>
<dbReference type="Ensembl" id="ENSONIT00000042022.1">
    <property type="protein sequence ID" value="ENSONIP00000052182.1"/>
    <property type="gene ID" value="ENSONIG00000030477.1"/>
</dbReference>
<keyword evidence="7 12" id="KW-0009">Actin-binding</keyword>
<keyword evidence="8" id="KW-0539">Nucleus</keyword>
<comment type="subunit">
    <text evidence="12">Binds PPP1CA and actin.</text>
</comment>
<keyword evidence="5 12" id="KW-0677">Repeat</keyword>
<reference evidence="14" key="1">
    <citation type="submission" date="2012-01" db="EMBL/GenBank/DDBJ databases">
        <title>The Genome Sequence of Oreochromis niloticus (Nile Tilapia).</title>
        <authorList>
            <consortium name="Broad Institute Genome Assembly Team"/>
            <consortium name="Broad Institute Sequencing Platform"/>
            <person name="Di Palma F."/>
            <person name="Johnson J."/>
            <person name="Lander E.S."/>
            <person name="Lindblad-Toh K."/>
        </authorList>
    </citation>
    <scope>NUCLEOTIDE SEQUENCE [LARGE SCALE GENOMIC DNA]</scope>
</reference>
<feature type="repeat" description="RPEL" evidence="11">
    <location>
        <begin position="66"/>
        <end position="91"/>
    </location>
</feature>
<dbReference type="Proteomes" id="UP000005207">
    <property type="component" value="Linkage group LG18"/>
</dbReference>
<dbReference type="PANTHER" id="PTHR12751">
    <property type="entry name" value="PHOSPHATASE AND ACTIN REGULATOR PHACTR"/>
    <property type="match status" value="1"/>
</dbReference>
<sequence length="125" mass="14875">HVQTDLKSLHIYHSVMMLAAMRSESLVSGTHTPPIRRRSKFATLGRLLKPWKWRKKKSEKFKQTSAALERKMSMRQSRDELIKRGVLKEIFEKGELIFCCYVRKNDSLYIKDKHSFWTLKVKPMH</sequence>
<dbReference type="GeneTree" id="ENSGT00940000155842"/>
<dbReference type="PROSITE" id="PS51073">
    <property type="entry name" value="RPEL"/>
    <property type="match status" value="1"/>
</dbReference>
<keyword evidence="4" id="KW-0963">Cytoplasm</keyword>
<protein>
    <recommendedName>
        <fullName evidence="12">Phosphatase and actin regulator</fullName>
    </recommendedName>
</protein>
<dbReference type="GO" id="GO:0003779">
    <property type="term" value="F:actin binding"/>
    <property type="evidence" value="ECO:0007669"/>
    <property type="project" value="UniProtKB-KW"/>
</dbReference>
<evidence type="ECO:0000256" key="9">
    <source>
        <dbReference type="ARBA" id="ARBA00023272"/>
    </source>
</evidence>
<comment type="similarity">
    <text evidence="3 12">Belongs to the phosphatase and actin regulator family.</text>
</comment>
<evidence type="ECO:0000256" key="8">
    <source>
        <dbReference type="ARBA" id="ARBA00023242"/>
    </source>
</evidence>
<comment type="subcellular location">
    <subcellularLocation>
        <location evidence="2">Cytoplasm</location>
    </subcellularLocation>
    <subcellularLocation>
        <location evidence="1">Nucleus</location>
    </subcellularLocation>
    <subcellularLocation>
        <location evidence="10">Synapse</location>
    </subcellularLocation>
</comment>
<dbReference type="Pfam" id="PF02755">
    <property type="entry name" value="RPEL"/>
    <property type="match status" value="1"/>
</dbReference>
<dbReference type="GO" id="GO:0043149">
    <property type="term" value="P:stress fiber assembly"/>
    <property type="evidence" value="ECO:0007669"/>
    <property type="project" value="TreeGrafter"/>
</dbReference>
<accession>A0A669CXM8</accession>
<dbReference type="GO" id="GO:0045202">
    <property type="term" value="C:synapse"/>
    <property type="evidence" value="ECO:0007669"/>
    <property type="project" value="UniProtKB-SubCell"/>
</dbReference>
<evidence type="ECO:0000256" key="5">
    <source>
        <dbReference type="ARBA" id="ARBA00022737"/>
    </source>
</evidence>
<evidence type="ECO:0000313" key="14">
    <source>
        <dbReference type="Proteomes" id="UP000005207"/>
    </source>
</evidence>
<reference evidence="13" key="2">
    <citation type="submission" date="2025-08" db="UniProtKB">
        <authorList>
            <consortium name="Ensembl"/>
        </authorList>
    </citation>
    <scope>IDENTIFICATION</scope>
</reference>
<dbReference type="InParanoid" id="A0A669CXM8"/>
<evidence type="ECO:0000256" key="4">
    <source>
        <dbReference type="ARBA" id="ARBA00022490"/>
    </source>
</evidence>
<evidence type="ECO:0000256" key="11">
    <source>
        <dbReference type="PROSITE-ProRule" id="PRU00401"/>
    </source>
</evidence>
<evidence type="ECO:0000256" key="7">
    <source>
        <dbReference type="ARBA" id="ARBA00023203"/>
    </source>
</evidence>
<dbReference type="OMA" id="HIHTHEV"/>
<dbReference type="Gene3D" id="6.10.140.1750">
    <property type="match status" value="1"/>
</dbReference>
<keyword evidence="6" id="KW-0770">Synapse</keyword>
<dbReference type="AlphaFoldDB" id="A0A669CXM8"/>
<organism evidence="13 14">
    <name type="scientific">Oreochromis niloticus</name>
    <name type="common">Nile tilapia</name>
    <name type="synonym">Tilapia nilotica</name>
    <dbReference type="NCBI Taxonomy" id="8128"/>
    <lineage>
        <taxon>Eukaryota</taxon>
        <taxon>Metazoa</taxon>
        <taxon>Chordata</taxon>
        <taxon>Craniata</taxon>
        <taxon>Vertebrata</taxon>
        <taxon>Euteleostomi</taxon>
        <taxon>Actinopterygii</taxon>
        <taxon>Neopterygii</taxon>
        <taxon>Teleostei</taxon>
        <taxon>Neoteleostei</taxon>
        <taxon>Acanthomorphata</taxon>
        <taxon>Ovalentaria</taxon>
        <taxon>Cichlomorphae</taxon>
        <taxon>Cichliformes</taxon>
        <taxon>Cichlidae</taxon>
        <taxon>African cichlids</taxon>
        <taxon>Pseudocrenilabrinae</taxon>
        <taxon>Oreochromini</taxon>
        <taxon>Oreochromis</taxon>
    </lineage>
</organism>
<evidence type="ECO:0000256" key="12">
    <source>
        <dbReference type="RuleBase" id="RU301113"/>
    </source>
</evidence>
<evidence type="ECO:0000313" key="13">
    <source>
        <dbReference type="Ensembl" id="ENSONIP00000052182.1"/>
    </source>
</evidence>
<evidence type="ECO:0000256" key="1">
    <source>
        <dbReference type="ARBA" id="ARBA00004123"/>
    </source>
</evidence>
<evidence type="ECO:0000256" key="2">
    <source>
        <dbReference type="ARBA" id="ARBA00004496"/>
    </source>
</evidence>
<dbReference type="GO" id="GO:0048870">
    <property type="term" value="P:cell motility"/>
    <property type="evidence" value="ECO:0007669"/>
    <property type="project" value="TreeGrafter"/>
</dbReference>
<dbReference type="InterPro" id="IPR004018">
    <property type="entry name" value="RPEL_repeat"/>
</dbReference>
<dbReference type="GO" id="GO:0004864">
    <property type="term" value="F:protein phosphatase inhibitor activity"/>
    <property type="evidence" value="ECO:0007669"/>
    <property type="project" value="UniProtKB-UniRule"/>
</dbReference>
<dbReference type="PANTHER" id="PTHR12751:SF6">
    <property type="entry name" value="PHOSPHATASE AND ACTIN REGULATOR 1"/>
    <property type="match status" value="1"/>
</dbReference>
<proteinExistence type="inferred from homology"/>
<evidence type="ECO:0000256" key="6">
    <source>
        <dbReference type="ARBA" id="ARBA00023018"/>
    </source>
</evidence>
<evidence type="ECO:0000256" key="3">
    <source>
        <dbReference type="ARBA" id="ARBA00009795"/>
    </source>
</evidence>
<name>A0A669CXM8_ORENI</name>
<keyword evidence="14" id="KW-1185">Reference proteome</keyword>
<dbReference type="GO" id="GO:0005634">
    <property type="term" value="C:nucleus"/>
    <property type="evidence" value="ECO:0007669"/>
    <property type="project" value="UniProtKB-SubCell"/>
</dbReference>
<keyword evidence="9" id="KW-0650">Protein phosphatase inhibitor</keyword>
<evidence type="ECO:0000256" key="10">
    <source>
        <dbReference type="ARBA" id="ARBA00034103"/>
    </source>
</evidence>